<sequence length="583" mass="65978">MTTIVASYIIMPNDATPKERLWMSESDNITRWTHNPSIYIYEGDYNNQDDIVKSLTDSLSRILVHYYPLAGRLSWIRGGRLELECNAKGALFLEAESTKTLAEYGDFSPNEPINELIPILDYTQPLEEIPLLAVQLTKFQGGREGLAIGTSISHPLADGYAAISFFNSWAKLCRGESLDPHEISPFLDRTILQSPNPRSSPLFDHPEFKLPPLILGKSDSIDEKSKETTVALLRLTSEQVQKLKKRANNESLEKGFRPYSRYEVIVAHIWRSMSKARKHDDHQEGVVRILVDIRKRIDPPLPSNYFGNAVFPTVTPKCFTREIITNPINYAAHMIREAIARITNEYIRSQLDFLSGQEKSIRLVPNVNNTHSNNAPFYGNPNCYPVSWMSMPVYGLDFGWGKPVYFGPGSVGPDGKIYIFPSSQGDGSIVILICLQTAHLQLFNKKKTRSTPNNYFGNAVFPTVTPKCHTREIISNPVNYATYMIREGIDRLTNEYTRSQLNFIWGKEKIDSLRHVRNVNDERSKNAPFYRNPNIHAVSWMSMPVYGADFGWGKPVYFGPGSIAFDGKIYGIQASKGMALSLY</sequence>
<comment type="caution">
    <text evidence="2">The sequence shown here is derived from an EMBL/GenBank/DDBJ whole genome shotgun (WGS) entry which is preliminary data.</text>
</comment>
<dbReference type="InterPro" id="IPR023213">
    <property type="entry name" value="CAT-like_dom_sf"/>
</dbReference>
<gene>
    <name evidence="2" type="ORF">VNO77_33971</name>
</gene>
<proteinExistence type="inferred from homology"/>
<dbReference type="GO" id="GO:0016747">
    <property type="term" value="F:acyltransferase activity, transferring groups other than amino-acyl groups"/>
    <property type="evidence" value="ECO:0007669"/>
    <property type="project" value="TreeGrafter"/>
</dbReference>
<dbReference type="Proteomes" id="UP001367508">
    <property type="component" value="Unassembled WGS sequence"/>
</dbReference>
<evidence type="ECO:0000313" key="2">
    <source>
        <dbReference type="EMBL" id="KAK7315424.1"/>
    </source>
</evidence>
<evidence type="ECO:0000313" key="3">
    <source>
        <dbReference type="Proteomes" id="UP001367508"/>
    </source>
</evidence>
<name>A0AAN9PZF5_CANGL</name>
<dbReference type="Pfam" id="PF02458">
    <property type="entry name" value="Transferase"/>
    <property type="match status" value="2"/>
</dbReference>
<dbReference type="PANTHER" id="PTHR31642">
    <property type="entry name" value="TRICHOTHECENE 3-O-ACETYLTRANSFERASE"/>
    <property type="match status" value="1"/>
</dbReference>
<evidence type="ECO:0000256" key="1">
    <source>
        <dbReference type="ARBA" id="ARBA00009861"/>
    </source>
</evidence>
<accession>A0AAN9PZF5</accession>
<dbReference type="EMBL" id="JAYMYQ010000008">
    <property type="protein sequence ID" value="KAK7315424.1"/>
    <property type="molecule type" value="Genomic_DNA"/>
</dbReference>
<organism evidence="2 3">
    <name type="scientific">Canavalia gladiata</name>
    <name type="common">Sword bean</name>
    <name type="synonym">Dolichos gladiatus</name>
    <dbReference type="NCBI Taxonomy" id="3824"/>
    <lineage>
        <taxon>Eukaryota</taxon>
        <taxon>Viridiplantae</taxon>
        <taxon>Streptophyta</taxon>
        <taxon>Embryophyta</taxon>
        <taxon>Tracheophyta</taxon>
        <taxon>Spermatophyta</taxon>
        <taxon>Magnoliopsida</taxon>
        <taxon>eudicotyledons</taxon>
        <taxon>Gunneridae</taxon>
        <taxon>Pentapetalae</taxon>
        <taxon>rosids</taxon>
        <taxon>fabids</taxon>
        <taxon>Fabales</taxon>
        <taxon>Fabaceae</taxon>
        <taxon>Papilionoideae</taxon>
        <taxon>50 kb inversion clade</taxon>
        <taxon>NPAAA clade</taxon>
        <taxon>indigoferoid/millettioid clade</taxon>
        <taxon>Phaseoleae</taxon>
        <taxon>Canavalia</taxon>
    </lineage>
</organism>
<protein>
    <submittedName>
        <fullName evidence="2">Uncharacterized protein</fullName>
    </submittedName>
</protein>
<dbReference type="PANTHER" id="PTHR31642:SF175">
    <property type="entry name" value="SPERMIDINE HYDROXYCINNAMOYL TRANSFERASE"/>
    <property type="match status" value="1"/>
</dbReference>
<dbReference type="AlphaFoldDB" id="A0AAN9PZF5"/>
<dbReference type="Gene3D" id="3.30.559.10">
    <property type="entry name" value="Chloramphenicol acetyltransferase-like domain"/>
    <property type="match status" value="3"/>
</dbReference>
<reference evidence="2 3" key="1">
    <citation type="submission" date="2024-01" db="EMBL/GenBank/DDBJ databases">
        <title>The genomes of 5 underutilized Papilionoideae crops provide insights into root nodulation and disease resistanc.</title>
        <authorList>
            <person name="Jiang F."/>
        </authorList>
    </citation>
    <scope>NUCLEOTIDE SEQUENCE [LARGE SCALE GENOMIC DNA]</scope>
    <source>
        <strain evidence="2">LVBAO_FW01</strain>
        <tissue evidence="2">Leaves</tissue>
    </source>
</reference>
<comment type="similarity">
    <text evidence="1">Belongs to the plant acyltransferase family.</text>
</comment>
<keyword evidence="3" id="KW-1185">Reference proteome</keyword>
<dbReference type="InterPro" id="IPR050317">
    <property type="entry name" value="Plant_Fungal_Acyltransferase"/>
</dbReference>